<dbReference type="InterPro" id="IPR010994">
    <property type="entry name" value="RuvA_2-like"/>
</dbReference>
<feature type="domain" description="DprA winged helix" evidence="6">
    <location>
        <begin position="315"/>
        <end position="368"/>
    </location>
</feature>
<dbReference type="Pfam" id="PF17782">
    <property type="entry name" value="WHD_DprA"/>
    <property type="match status" value="1"/>
</dbReference>
<proteinExistence type="inferred from homology"/>
<name>G8TLJ6_NIAKG</name>
<gene>
    <name evidence="7" type="ordered locus">Niako_0165</name>
</gene>
<protein>
    <submittedName>
        <fullName evidence="7">DNA protecting protein DprA</fullName>
    </submittedName>
</protein>
<dbReference type="Gene3D" id="1.10.10.10">
    <property type="entry name" value="Winged helix-like DNA-binding domain superfamily/Winged helix DNA-binding domain"/>
    <property type="match status" value="1"/>
</dbReference>
<dbReference type="eggNOG" id="COG0272">
    <property type="taxonomic scope" value="Bacteria"/>
</dbReference>
<dbReference type="GO" id="GO:0006281">
    <property type="term" value="P:DNA repair"/>
    <property type="evidence" value="ECO:0007669"/>
    <property type="project" value="UniProtKB-KW"/>
</dbReference>
<dbReference type="PANTHER" id="PTHR43022:SF1">
    <property type="entry name" value="PROTEIN SMF"/>
    <property type="match status" value="1"/>
</dbReference>
<feature type="domain" description="DisA/LigA helix-hairpin-helix motif" evidence="5">
    <location>
        <begin position="20"/>
        <end position="66"/>
    </location>
</feature>
<keyword evidence="3" id="KW-0234">DNA repair</keyword>
<dbReference type="Proteomes" id="UP000005438">
    <property type="component" value="Chromosome"/>
</dbReference>
<dbReference type="GO" id="GO:0009294">
    <property type="term" value="P:DNA-mediated transformation"/>
    <property type="evidence" value="ECO:0007669"/>
    <property type="project" value="InterPro"/>
</dbReference>
<dbReference type="Gene3D" id="3.40.50.450">
    <property type="match status" value="1"/>
</dbReference>
<dbReference type="KEGG" id="nko:Niako_0165"/>
<evidence type="ECO:0000256" key="1">
    <source>
        <dbReference type="ARBA" id="ARBA00006525"/>
    </source>
</evidence>
<dbReference type="STRING" id="700598.Niako_0165"/>
<dbReference type="InterPro" id="IPR003488">
    <property type="entry name" value="DprA"/>
</dbReference>
<evidence type="ECO:0000256" key="2">
    <source>
        <dbReference type="ARBA" id="ARBA00022763"/>
    </source>
</evidence>
<dbReference type="SUPFAM" id="SSF102405">
    <property type="entry name" value="MCP/YpsA-like"/>
    <property type="match status" value="1"/>
</dbReference>
<dbReference type="AlphaFoldDB" id="G8TLJ6"/>
<comment type="similarity">
    <text evidence="1">Belongs to the DprA/Smf family.</text>
</comment>
<accession>G8TLJ6</accession>
<evidence type="ECO:0000259" key="6">
    <source>
        <dbReference type="Pfam" id="PF17782"/>
    </source>
</evidence>
<evidence type="ECO:0000259" key="4">
    <source>
        <dbReference type="Pfam" id="PF02481"/>
    </source>
</evidence>
<dbReference type="NCBIfam" id="TIGR00732">
    <property type="entry name" value="dprA"/>
    <property type="match status" value="1"/>
</dbReference>
<evidence type="ECO:0000313" key="7">
    <source>
        <dbReference type="EMBL" id="AEV96565.1"/>
    </source>
</evidence>
<dbReference type="InterPro" id="IPR036388">
    <property type="entry name" value="WH-like_DNA-bd_sf"/>
</dbReference>
<dbReference type="InterPro" id="IPR041614">
    <property type="entry name" value="DprA_WH"/>
</dbReference>
<dbReference type="Pfam" id="PF02481">
    <property type="entry name" value="DNA_processg_A"/>
    <property type="match status" value="1"/>
</dbReference>
<evidence type="ECO:0000313" key="8">
    <source>
        <dbReference type="Proteomes" id="UP000005438"/>
    </source>
</evidence>
<dbReference type="Pfam" id="PF12826">
    <property type="entry name" value="HHH_2"/>
    <property type="match status" value="1"/>
</dbReference>
<keyword evidence="2" id="KW-0227">DNA damage</keyword>
<dbReference type="EMBL" id="CP003178">
    <property type="protein sequence ID" value="AEV96565.1"/>
    <property type="molecule type" value="Genomic_DNA"/>
</dbReference>
<dbReference type="eggNOG" id="COG0758">
    <property type="taxonomic scope" value="Bacteria"/>
</dbReference>
<dbReference type="PANTHER" id="PTHR43022">
    <property type="entry name" value="PROTEIN SMF"/>
    <property type="match status" value="1"/>
</dbReference>
<dbReference type="InterPro" id="IPR041663">
    <property type="entry name" value="DisA/LigA_HHH"/>
</dbReference>
<evidence type="ECO:0000256" key="3">
    <source>
        <dbReference type="ARBA" id="ARBA00023204"/>
    </source>
</evidence>
<evidence type="ECO:0000259" key="5">
    <source>
        <dbReference type="Pfam" id="PF12826"/>
    </source>
</evidence>
<dbReference type="SUPFAM" id="SSF47781">
    <property type="entry name" value="RuvA domain 2-like"/>
    <property type="match status" value="1"/>
</dbReference>
<sequence>MPIDPAMTNDLLYQLALTHVPQIGCVHAKLLIEQFHSAEAIFKAGISQLEKTEGIGTVRAQHIKQFRDFAKLEKELDFIEKYKVKPLFLTHSEYPQRLLHCYDSPTMLFYRGNANLNAPRIVAVIGTRINSAYGKQLTENLVQALAQYNAVVVSGLAFGIDAIAHKTALQHNAATVGVLAHGLDCLYPTEHTNLAKEMIQQGGGLITEFCSDVTAEKHHFPIRNRIVAGMCDAVVVIETGTKGGSMITAELANGYNRDVFAYPGRVADAKSAGCNALIKNNKAILLTNAQELAESLGWNEPRPQKIQPQKELFINLNAEEKALVGLLSEKKPVHFDELNLKCGLSTSSLITAVLSLEMQNIVLALPGKMYQLA</sequence>
<reference evidence="7 8" key="1">
    <citation type="submission" date="2011-12" db="EMBL/GenBank/DDBJ databases">
        <title>The complete genome of Niastella koreensis GR20-10.</title>
        <authorList>
            <consortium name="US DOE Joint Genome Institute (JGI-PGF)"/>
            <person name="Lucas S."/>
            <person name="Han J."/>
            <person name="Lapidus A."/>
            <person name="Bruce D."/>
            <person name="Goodwin L."/>
            <person name="Pitluck S."/>
            <person name="Peters L."/>
            <person name="Kyrpides N."/>
            <person name="Mavromatis K."/>
            <person name="Ivanova N."/>
            <person name="Mikhailova N."/>
            <person name="Davenport K."/>
            <person name="Saunders E."/>
            <person name="Detter J.C."/>
            <person name="Tapia R."/>
            <person name="Han C."/>
            <person name="Land M."/>
            <person name="Hauser L."/>
            <person name="Markowitz V."/>
            <person name="Cheng J.-F."/>
            <person name="Hugenholtz P."/>
            <person name="Woyke T."/>
            <person name="Wu D."/>
            <person name="Tindall B."/>
            <person name="Pomrenke H."/>
            <person name="Brambilla E."/>
            <person name="Klenk H.-P."/>
            <person name="Eisen J.A."/>
        </authorList>
    </citation>
    <scope>NUCLEOTIDE SEQUENCE [LARGE SCALE GENOMIC DNA]</scope>
    <source>
        <strain evidence="8">DSM 17620 / KACC 11465 / NBRC 106392 / GR20-10</strain>
    </source>
</reference>
<dbReference type="InterPro" id="IPR057666">
    <property type="entry name" value="DrpA_SLOG"/>
</dbReference>
<feature type="domain" description="Smf/DprA SLOG" evidence="4">
    <location>
        <begin position="87"/>
        <end position="296"/>
    </location>
</feature>
<dbReference type="HOGENOM" id="CLU_029601_0_3_10"/>
<organism evidence="7 8">
    <name type="scientific">Niastella koreensis (strain DSM 17620 / KACC 11465 / NBRC 106392 / GR20-10)</name>
    <dbReference type="NCBI Taxonomy" id="700598"/>
    <lineage>
        <taxon>Bacteria</taxon>
        <taxon>Pseudomonadati</taxon>
        <taxon>Bacteroidota</taxon>
        <taxon>Chitinophagia</taxon>
        <taxon>Chitinophagales</taxon>
        <taxon>Chitinophagaceae</taxon>
        <taxon>Niastella</taxon>
    </lineage>
</organism>
<dbReference type="PATRIC" id="fig|700598.3.peg.173"/>